<dbReference type="STRING" id="1133849.O3I_037340"/>
<keyword evidence="1" id="KW-0812">Transmembrane</keyword>
<keyword evidence="1" id="KW-0472">Membrane</keyword>
<dbReference type="eggNOG" id="ENOG50332UW">
    <property type="taxonomic scope" value="Bacteria"/>
</dbReference>
<feature type="transmembrane region" description="Helical" evidence="1">
    <location>
        <begin position="65"/>
        <end position="87"/>
    </location>
</feature>
<sequence>MSGRAYNDAEVRAAIGLVAAQADLGPHRATYVAAEWDRRRSTIAGVGLLSAVLVVLLGIASGTAIVVIVGCTGTLLLGGLLLCDLLLRGYLHSRNGRVRMDLYERGLVALVRGAPRVVRYDSTVLRRSIAEHASNPAPHQISHRYTVTDTLGDPIVLRHTIAEPDEWGPAIDAFVTAAQLPEATRTLGSGAQLDFEHFWLTRTEIGAGGRAVPWSEVAEIAVRKGWVSVHLAGQARVLASIPVSLVPNFTIFWQLAERMRTEANGVNSASR</sequence>
<organism evidence="2 3">
    <name type="scientific">Nocardia brasiliensis (strain ATCC 700358 / HUJEG-1)</name>
    <dbReference type="NCBI Taxonomy" id="1133849"/>
    <lineage>
        <taxon>Bacteria</taxon>
        <taxon>Bacillati</taxon>
        <taxon>Actinomycetota</taxon>
        <taxon>Actinomycetes</taxon>
        <taxon>Mycobacteriales</taxon>
        <taxon>Nocardiaceae</taxon>
        <taxon>Nocardia</taxon>
    </lineage>
</organism>
<name>K0F7S1_NOCB7</name>
<gene>
    <name evidence="2" type="ORF">O3I_037340</name>
</gene>
<keyword evidence="1" id="KW-1133">Transmembrane helix</keyword>
<proteinExistence type="predicted"/>
<dbReference type="HOGENOM" id="CLU_089622_0_0_11"/>
<reference evidence="2 3" key="1">
    <citation type="journal article" date="2012" name="J. Bacteriol.">
        <title>Complete genome sequence of Nocardia brasiliensis HUJEG-1.</title>
        <authorList>
            <person name="Vera-Cabrera L."/>
            <person name="Ortiz-Lopez R."/>
            <person name="Elizondo-Gonzalez R."/>
            <person name="Perez-Maya A.A."/>
            <person name="Ocampo-Candiani J."/>
        </authorList>
    </citation>
    <scope>NUCLEOTIDE SEQUENCE [LARGE SCALE GENOMIC DNA]</scope>
    <source>
        <strain evidence="3">ATCC 700358</strain>
    </source>
</reference>
<feature type="transmembrane region" description="Helical" evidence="1">
    <location>
        <begin position="42"/>
        <end position="59"/>
    </location>
</feature>
<evidence type="ECO:0000313" key="2">
    <source>
        <dbReference type="EMBL" id="AFU05415.1"/>
    </source>
</evidence>
<accession>K0F7S1</accession>
<dbReference type="KEGG" id="nbr:O3I_037340"/>
<dbReference type="EMBL" id="CP003876">
    <property type="protein sequence ID" value="AFU05415.1"/>
    <property type="molecule type" value="Genomic_DNA"/>
</dbReference>
<evidence type="ECO:0000256" key="1">
    <source>
        <dbReference type="SAM" id="Phobius"/>
    </source>
</evidence>
<protein>
    <submittedName>
        <fullName evidence="2">Uncharacterized protein</fullName>
    </submittedName>
</protein>
<dbReference type="AlphaFoldDB" id="K0F7S1"/>
<evidence type="ECO:0000313" key="3">
    <source>
        <dbReference type="Proteomes" id="UP000006304"/>
    </source>
</evidence>
<dbReference type="Pfam" id="PF20226">
    <property type="entry name" value="DUF6585"/>
    <property type="match status" value="1"/>
</dbReference>
<keyword evidence="3" id="KW-1185">Reference proteome</keyword>
<dbReference type="InterPro" id="IPR046492">
    <property type="entry name" value="DUF6585"/>
</dbReference>
<dbReference type="Proteomes" id="UP000006304">
    <property type="component" value="Chromosome"/>
</dbReference>